<evidence type="ECO:0000256" key="1">
    <source>
        <dbReference type="SAM" id="MobiDB-lite"/>
    </source>
</evidence>
<sequence>MNSFVNPVSDAASMSYASTTRRSRSQIYAALKEKERRAKKAVKPVTPPRIPLKAQVVHPIYEEEKAFQHDLHSYDETLTTHDSTKNSLESKEGDITVSSKNSEAKSISSKIAPGNRARVLAEIMKKKEDAKKREMQKIEASMTKNKVPVVEIEKENEDTISFLPNRKDFLHEIRRNFLQKEDEEIPDVVAQVSLELKEIYIPNISHQQRKAYISEKQRSSKNDRGMLHDTQAFLQRSAQAISKLEDGIMSKENKVKFMRAVENTIFGTGREEETVPTHTYPERVMQQMHSRPLMRNQKTSPNRKAYDFGLAASSSTCSSDYTSRDSATMKLVYNNGGEGNVITETRDDFDSTENNVRGLNEIVASTNITLASESTVLSDDREKKKVTPYRRMHLLSELRKKEDARICRKERIDMEKNIKENFHQKRKDYLQELYNSKRDKCENIDVKTVSKIHDKRDPYEIPFIKKKESESVAIDHTMRKKYITEKFGCKKYGG</sequence>
<dbReference type="AlphaFoldDB" id="A0AAD3H679"/>
<dbReference type="Proteomes" id="UP001054902">
    <property type="component" value="Unassembled WGS sequence"/>
</dbReference>
<keyword evidence="3" id="KW-1185">Reference proteome</keyword>
<gene>
    <name evidence="2" type="ORF">CTEN210_08242</name>
</gene>
<dbReference type="EMBL" id="BLLK01000045">
    <property type="protein sequence ID" value="GFH51766.1"/>
    <property type="molecule type" value="Genomic_DNA"/>
</dbReference>
<feature type="region of interest" description="Disordered" evidence="1">
    <location>
        <begin position="1"/>
        <end position="20"/>
    </location>
</feature>
<comment type="caution">
    <text evidence="2">The sequence shown here is derived from an EMBL/GenBank/DDBJ whole genome shotgun (WGS) entry which is preliminary data.</text>
</comment>
<accession>A0AAD3H679</accession>
<organism evidence="2 3">
    <name type="scientific">Chaetoceros tenuissimus</name>
    <dbReference type="NCBI Taxonomy" id="426638"/>
    <lineage>
        <taxon>Eukaryota</taxon>
        <taxon>Sar</taxon>
        <taxon>Stramenopiles</taxon>
        <taxon>Ochrophyta</taxon>
        <taxon>Bacillariophyta</taxon>
        <taxon>Coscinodiscophyceae</taxon>
        <taxon>Chaetocerotophycidae</taxon>
        <taxon>Chaetocerotales</taxon>
        <taxon>Chaetocerotaceae</taxon>
        <taxon>Chaetoceros</taxon>
    </lineage>
</organism>
<protein>
    <submittedName>
        <fullName evidence="2">Uncharacterized protein</fullName>
    </submittedName>
</protein>
<reference evidence="2 3" key="1">
    <citation type="journal article" date="2021" name="Sci. Rep.">
        <title>The genome of the diatom Chaetoceros tenuissimus carries an ancient integrated fragment of an extant virus.</title>
        <authorList>
            <person name="Hongo Y."/>
            <person name="Kimura K."/>
            <person name="Takaki Y."/>
            <person name="Yoshida Y."/>
            <person name="Baba S."/>
            <person name="Kobayashi G."/>
            <person name="Nagasaki K."/>
            <person name="Hano T."/>
            <person name="Tomaru Y."/>
        </authorList>
    </citation>
    <scope>NUCLEOTIDE SEQUENCE [LARGE SCALE GENOMIC DNA]</scope>
    <source>
        <strain evidence="2 3">NIES-3715</strain>
    </source>
</reference>
<evidence type="ECO:0000313" key="2">
    <source>
        <dbReference type="EMBL" id="GFH51766.1"/>
    </source>
</evidence>
<feature type="region of interest" description="Disordered" evidence="1">
    <location>
        <begin position="80"/>
        <end position="101"/>
    </location>
</feature>
<evidence type="ECO:0000313" key="3">
    <source>
        <dbReference type="Proteomes" id="UP001054902"/>
    </source>
</evidence>
<feature type="compositionally biased region" description="Basic and acidic residues" evidence="1">
    <location>
        <begin position="80"/>
        <end position="94"/>
    </location>
</feature>
<name>A0AAD3H679_9STRA</name>
<proteinExistence type="predicted"/>